<name>A0ABQ5NY08_9ACTN</name>
<proteinExistence type="predicted"/>
<protein>
    <submittedName>
        <fullName evidence="1">Uncharacterized protein</fullName>
    </submittedName>
</protein>
<dbReference type="EMBL" id="BSBI01000004">
    <property type="protein sequence ID" value="GLF95231.1"/>
    <property type="molecule type" value="Genomic_DNA"/>
</dbReference>
<keyword evidence="2" id="KW-1185">Reference proteome</keyword>
<accession>A0ABQ5NY08</accession>
<organism evidence="1 2">
    <name type="scientific">Streptomyces yaizuensis</name>
    <dbReference type="NCBI Taxonomy" id="2989713"/>
    <lineage>
        <taxon>Bacteria</taxon>
        <taxon>Bacillati</taxon>
        <taxon>Actinomycetota</taxon>
        <taxon>Actinomycetes</taxon>
        <taxon>Kitasatosporales</taxon>
        <taxon>Streptomycetaceae</taxon>
        <taxon>Streptomyces</taxon>
    </lineage>
</organism>
<reference evidence="1 2" key="1">
    <citation type="submission" date="2022-10" db="EMBL/GenBank/DDBJ databases">
        <title>Draft genome sequence of Streptomyces sp. YSPA8.</title>
        <authorList>
            <person name="Moriuchi R."/>
            <person name="Dohra H."/>
            <person name="Yamamura H."/>
            <person name="Kodani S."/>
        </authorList>
    </citation>
    <scope>NUCLEOTIDE SEQUENCE [LARGE SCALE GENOMIC DNA]</scope>
    <source>
        <strain evidence="1 2">YSPA8</strain>
    </source>
</reference>
<dbReference type="Proteomes" id="UP001291653">
    <property type="component" value="Unassembled WGS sequence"/>
</dbReference>
<gene>
    <name evidence="1" type="ORF">SYYSPA8_13060</name>
</gene>
<sequence>MRWAAALLHQRAALAQIHTSDTCARQADHHGLRAWTKGTAALIA</sequence>
<evidence type="ECO:0000313" key="2">
    <source>
        <dbReference type="Proteomes" id="UP001291653"/>
    </source>
</evidence>
<comment type="caution">
    <text evidence="1">The sequence shown here is derived from an EMBL/GenBank/DDBJ whole genome shotgun (WGS) entry which is preliminary data.</text>
</comment>
<evidence type="ECO:0000313" key="1">
    <source>
        <dbReference type="EMBL" id="GLF95231.1"/>
    </source>
</evidence>